<feature type="domain" description="HTH tetR-type" evidence="5">
    <location>
        <begin position="6"/>
        <end position="66"/>
    </location>
</feature>
<dbReference type="PROSITE" id="PS50977">
    <property type="entry name" value="HTH_TETR_2"/>
    <property type="match status" value="1"/>
</dbReference>
<accession>A0A949TR01</accession>
<dbReference type="GO" id="GO:0003677">
    <property type="term" value="F:DNA binding"/>
    <property type="evidence" value="ECO:0007669"/>
    <property type="project" value="UniProtKB-UniRule"/>
</dbReference>
<sequence>MCKNYIKRKEKIIISAIKILDELGIHGLTIRELAKQEGITEPAIYRQFHGKKDILIAIVKRFSEYDNAIKNTIIQHNMSPKEAILYFAEAYATYYHSYPEIASILFSFDLYKYESEIKKEMQDIINDRLAFITEIIKKGQTIKVFDDNIDAKDFAELILGVIWSMTYNWKLEDSNRDLKEHIMRALNWLLR</sequence>
<dbReference type="InterPro" id="IPR013570">
    <property type="entry name" value="Tscrpt_reg_YsiA_C"/>
</dbReference>
<evidence type="ECO:0000256" key="1">
    <source>
        <dbReference type="ARBA" id="ARBA00023015"/>
    </source>
</evidence>
<dbReference type="PANTHER" id="PTHR47506">
    <property type="entry name" value="TRANSCRIPTIONAL REGULATORY PROTEIN"/>
    <property type="match status" value="1"/>
</dbReference>
<dbReference type="RefSeq" id="WP_218324006.1">
    <property type="nucleotide sequence ID" value="NZ_JAEEGC010000233.1"/>
</dbReference>
<protein>
    <submittedName>
        <fullName evidence="6">TetR/AcrR family transcriptional regulator</fullName>
    </submittedName>
</protein>
<keyword evidence="7" id="KW-1185">Reference proteome</keyword>
<organism evidence="6 7">
    <name type="scientific">Clostridium thailandense</name>
    <dbReference type="NCBI Taxonomy" id="2794346"/>
    <lineage>
        <taxon>Bacteria</taxon>
        <taxon>Bacillati</taxon>
        <taxon>Bacillota</taxon>
        <taxon>Clostridia</taxon>
        <taxon>Eubacteriales</taxon>
        <taxon>Clostridiaceae</taxon>
        <taxon>Clostridium</taxon>
    </lineage>
</organism>
<dbReference type="Pfam" id="PF08359">
    <property type="entry name" value="TetR_C_4"/>
    <property type="match status" value="1"/>
</dbReference>
<evidence type="ECO:0000259" key="5">
    <source>
        <dbReference type="PROSITE" id="PS50977"/>
    </source>
</evidence>
<feature type="DNA-binding region" description="H-T-H motif" evidence="4">
    <location>
        <begin position="29"/>
        <end position="48"/>
    </location>
</feature>
<proteinExistence type="predicted"/>
<evidence type="ECO:0000256" key="3">
    <source>
        <dbReference type="ARBA" id="ARBA00023163"/>
    </source>
</evidence>
<dbReference type="AlphaFoldDB" id="A0A949TR01"/>
<reference evidence="6" key="1">
    <citation type="submission" date="2020-12" db="EMBL/GenBank/DDBJ databases">
        <title>Clostridium thailandense sp. nov., a novel acetogenic bacterium isolated from peat land soil in Thailand.</title>
        <authorList>
            <person name="Chaikitkaew S."/>
            <person name="Birkeland N.K."/>
        </authorList>
    </citation>
    <scope>NUCLEOTIDE SEQUENCE</scope>
    <source>
        <strain evidence="6">PL3</strain>
    </source>
</reference>
<evidence type="ECO:0000313" key="6">
    <source>
        <dbReference type="EMBL" id="MBV7276930.1"/>
    </source>
</evidence>
<evidence type="ECO:0000256" key="4">
    <source>
        <dbReference type="PROSITE-ProRule" id="PRU00335"/>
    </source>
</evidence>
<dbReference type="PANTHER" id="PTHR47506:SF3">
    <property type="entry name" value="HTH-TYPE TRANSCRIPTIONAL REGULATOR LMRA"/>
    <property type="match status" value="1"/>
</dbReference>
<keyword evidence="2 4" id="KW-0238">DNA-binding</keyword>
<dbReference type="InterPro" id="IPR001647">
    <property type="entry name" value="HTH_TetR"/>
</dbReference>
<dbReference type="Proteomes" id="UP000694308">
    <property type="component" value="Unassembled WGS sequence"/>
</dbReference>
<comment type="caution">
    <text evidence="6">The sequence shown here is derived from an EMBL/GenBank/DDBJ whole genome shotgun (WGS) entry which is preliminary data.</text>
</comment>
<evidence type="ECO:0000313" key="7">
    <source>
        <dbReference type="Proteomes" id="UP000694308"/>
    </source>
</evidence>
<gene>
    <name evidence="6" type="ORF">I6U48_29100</name>
</gene>
<keyword evidence="3" id="KW-0804">Transcription</keyword>
<dbReference type="EMBL" id="JAEEGC010000233">
    <property type="protein sequence ID" value="MBV7276930.1"/>
    <property type="molecule type" value="Genomic_DNA"/>
</dbReference>
<dbReference type="Pfam" id="PF00440">
    <property type="entry name" value="TetR_N"/>
    <property type="match status" value="1"/>
</dbReference>
<evidence type="ECO:0000256" key="2">
    <source>
        <dbReference type="ARBA" id="ARBA00023125"/>
    </source>
</evidence>
<keyword evidence="1" id="KW-0805">Transcription regulation</keyword>
<name>A0A949TR01_9CLOT</name>